<reference evidence="2 3" key="1">
    <citation type="submission" date="2016-11" db="EMBL/GenBank/DDBJ databases">
        <authorList>
            <person name="Jaros S."/>
            <person name="Januszkiewicz K."/>
            <person name="Wedrychowicz H."/>
        </authorList>
    </citation>
    <scope>NUCLEOTIDE SEQUENCE [LARGE SCALE GENOMIC DNA]</scope>
    <source>
        <strain evidence="2 3">DSM 26883</strain>
    </source>
</reference>
<feature type="transmembrane region" description="Helical" evidence="1">
    <location>
        <begin position="86"/>
        <end position="103"/>
    </location>
</feature>
<keyword evidence="1" id="KW-0472">Membrane</keyword>
<feature type="transmembrane region" description="Helical" evidence="1">
    <location>
        <begin position="214"/>
        <end position="232"/>
    </location>
</feature>
<protein>
    <recommendedName>
        <fullName evidence="4">DUF4271 domain-containing protein</fullName>
    </recommendedName>
</protein>
<feature type="transmembrane region" description="Helical" evidence="1">
    <location>
        <begin position="239"/>
        <end position="259"/>
    </location>
</feature>
<accession>A0A1M5DDW9</accession>
<dbReference type="EMBL" id="FQVD01000028">
    <property type="protein sequence ID" value="SHF65034.1"/>
    <property type="molecule type" value="Genomic_DNA"/>
</dbReference>
<dbReference type="Proteomes" id="UP000184436">
    <property type="component" value="Unassembled WGS sequence"/>
</dbReference>
<dbReference type="AlphaFoldDB" id="A0A1M5DDW9"/>
<dbReference type="InterPro" id="IPR025367">
    <property type="entry name" value="DUF4271"/>
</dbReference>
<feature type="transmembrane region" description="Helical" evidence="1">
    <location>
        <begin position="136"/>
        <end position="157"/>
    </location>
</feature>
<feature type="transmembrane region" description="Helical" evidence="1">
    <location>
        <begin position="169"/>
        <end position="194"/>
    </location>
</feature>
<evidence type="ECO:0000256" key="1">
    <source>
        <dbReference type="SAM" id="Phobius"/>
    </source>
</evidence>
<organism evidence="2 3">
    <name type="scientific">Bacteroides faecichinchillae</name>
    <dbReference type="NCBI Taxonomy" id="871325"/>
    <lineage>
        <taxon>Bacteria</taxon>
        <taxon>Pseudomonadati</taxon>
        <taxon>Bacteroidota</taxon>
        <taxon>Bacteroidia</taxon>
        <taxon>Bacteroidales</taxon>
        <taxon>Bacteroidaceae</taxon>
        <taxon>Bacteroides</taxon>
    </lineage>
</organism>
<evidence type="ECO:0008006" key="4">
    <source>
        <dbReference type="Google" id="ProtNLM"/>
    </source>
</evidence>
<evidence type="ECO:0000313" key="3">
    <source>
        <dbReference type="Proteomes" id="UP000184436"/>
    </source>
</evidence>
<gene>
    <name evidence="2" type="ORF">SAMN05444349_12840</name>
</gene>
<dbReference type="STRING" id="871325.SAMN05444349_12840"/>
<keyword evidence="3" id="KW-1185">Reference proteome</keyword>
<dbReference type="Pfam" id="PF14093">
    <property type="entry name" value="DUF4271"/>
    <property type="match status" value="1"/>
</dbReference>
<keyword evidence="1" id="KW-1133">Transmembrane helix</keyword>
<keyword evidence="1" id="KW-0812">Transmembrane</keyword>
<name>A0A1M5DDW9_9BACE</name>
<feature type="transmembrane region" description="Helical" evidence="1">
    <location>
        <begin position="271"/>
        <end position="292"/>
    </location>
</feature>
<evidence type="ECO:0000313" key="2">
    <source>
        <dbReference type="EMBL" id="SHF65034.1"/>
    </source>
</evidence>
<sequence length="302" mass="35050">MRPGALIYFTDTLAQSPNDSLQTDSTTTMLLRDTTSVVPSDTLPLFYQGQFVSEDSLQLTEYHSTQEYVSGFEGAPLSYSPRTDDVISLTLLACFFLSSIALARGKKFLTQQVKDFVLHRERTSIFDSSTAADVRYLIVLTVQTCVLSGIVFFNYFHDKQPMLMERISPLLLLGVYVGSCLVYFFLKWIIYMFLGWVFFDKNRTNIWLESYSTLIYYAGFALFPFVLFLVYFDLTLTNLIRFGLTILIFTKILMFYKWIKLFFHQLNTLFLLILYFCALEIVPCLLLYQVLIQINNILLIKF</sequence>
<proteinExistence type="predicted"/>